<evidence type="ECO:0000313" key="1">
    <source>
        <dbReference type="EMBL" id="CAG8772032.1"/>
    </source>
</evidence>
<reference evidence="1" key="1">
    <citation type="submission" date="2021-06" db="EMBL/GenBank/DDBJ databases">
        <authorList>
            <person name="Kallberg Y."/>
            <person name="Tangrot J."/>
            <person name="Rosling A."/>
        </authorList>
    </citation>
    <scope>NUCLEOTIDE SEQUENCE</scope>
    <source>
        <strain evidence="1">CL551</strain>
    </source>
</reference>
<organism evidence="1 2">
    <name type="scientific">Acaulospora morrowiae</name>
    <dbReference type="NCBI Taxonomy" id="94023"/>
    <lineage>
        <taxon>Eukaryota</taxon>
        <taxon>Fungi</taxon>
        <taxon>Fungi incertae sedis</taxon>
        <taxon>Mucoromycota</taxon>
        <taxon>Glomeromycotina</taxon>
        <taxon>Glomeromycetes</taxon>
        <taxon>Diversisporales</taxon>
        <taxon>Acaulosporaceae</taxon>
        <taxon>Acaulospora</taxon>
    </lineage>
</organism>
<proteinExistence type="predicted"/>
<gene>
    <name evidence="1" type="ORF">AMORRO_LOCUS16653</name>
</gene>
<evidence type="ECO:0000313" key="2">
    <source>
        <dbReference type="Proteomes" id="UP000789342"/>
    </source>
</evidence>
<dbReference type="Proteomes" id="UP000789342">
    <property type="component" value="Unassembled WGS sequence"/>
</dbReference>
<dbReference type="OrthoDB" id="2439357at2759"/>
<keyword evidence="2" id="KW-1185">Reference proteome</keyword>
<accession>A0A9N9NYA5</accession>
<dbReference type="AlphaFoldDB" id="A0A9N9NYA5"/>
<dbReference type="EMBL" id="CAJVPV010047105">
    <property type="protein sequence ID" value="CAG8772032.1"/>
    <property type="molecule type" value="Genomic_DNA"/>
</dbReference>
<feature type="non-terminal residue" evidence="1">
    <location>
        <position position="42"/>
    </location>
</feature>
<comment type="caution">
    <text evidence="1">The sequence shown here is derived from an EMBL/GenBank/DDBJ whole genome shotgun (WGS) entry which is preliminary data.</text>
</comment>
<name>A0A9N9NYA5_9GLOM</name>
<protein>
    <submittedName>
        <fullName evidence="1">8379_t:CDS:1</fullName>
    </submittedName>
</protein>
<sequence>MKIHPVFYVSLLKPYKTPFQEFNRPIPPSAIILPNTEQEEYE</sequence>